<sequence length="314" mass="34435">MLRNEDDKCHLHFLSMDRLSKSVPTTSAPALAMDKFVVDIDAVLDEFEQLESRSHPSEHIKADLYPSSVASVTSPAGDASWSGTPELCNGCDSGPTNGTSSGNQLIKPVDRPSEVAKSWHDPIVESSIVSTSNGSFSLTTPKLWEAEQTVTQSLPAEKDKCVGQKTTTVTVSQDSGAPPTKPPCQEMSVSERLVAQDMEEHRPMGHEQHKDTTQEPVAEVKPIEVESTQRPPTPEDHQHDVATPARTLASVNDVTPVSSSTPSPTISKRQILKMQSNFNSSESRLSDERCETRYSVFLVHRLPREITMPRSTYS</sequence>
<evidence type="ECO:0000313" key="3">
    <source>
        <dbReference type="Proteomes" id="UP000192247"/>
    </source>
</evidence>
<feature type="region of interest" description="Disordered" evidence="1">
    <location>
        <begin position="167"/>
        <end position="188"/>
    </location>
</feature>
<protein>
    <submittedName>
        <fullName evidence="2">Uncharacterized protein</fullName>
    </submittedName>
</protein>
<reference evidence="2 3" key="1">
    <citation type="journal article" date="2017" name="Gigascience">
        <title>Draft genome of the honey bee ectoparasitic mite, Tropilaelaps mercedesae, is shaped by the parasitic life history.</title>
        <authorList>
            <person name="Dong X."/>
            <person name="Armstrong S.D."/>
            <person name="Xia D."/>
            <person name="Makepeace B.L."/>
            <person name="Darby A.C."/>
            <person name="Kadowaki T."/>
        </authorList>
    </citation>
    <scope>NUCLEOTIDE SEQUENCE [LARGE SCALE GENOMIC DNA]</scope>
    <source>
        <strain evidence="2">Wuxi-XJTLU</strain>
    </source>
</reference>
<dbReference type="AlphaFoldDB" id="A0A1V9XA34"/>
<gene>
    <name evidence="2" type="ORF">BIW11_04194</name>
</gene>
<comment type="caution">
    <text evidence="2">The sequence shown here is derived from an EMBL/GenBank/DDBJ whole genome shotgun (WGS) entry which is preliminary data.</text>
</comment>
<proteinExistence type="predicted"/>
<dbReference type="EMBL" id="MNPL01018118">
    <property type="protein sequence ID" value="OQR70261.1"/>
    <property type="molecule type" value="Genomic_DNA"/>
</dbReference>
<keyword evidence="3" id="KW-1185">Reference proteome</keyword>
<dbReference type="Proteomes" id="UP000192247">
    <property type="component" value="Unassembled WGS sequence"/>
</dbReference>
<feature type="region of interest" description="Disordered" evidence="1">
    <location>
        <begin position="73"/>
        <end position="116"/>
    </location>
</feature>
<evidence type="ECO:0000313" key="2">
    <source>
        <dbReference type="EMBL" id="OQR70261.1"/>
    </source>
</evidence>
<dbReference type="InParanoid" id="A0A1V9XA34"/>
<evidence type="ECO:0000256" key="1">
    <source>
        <dbReference type="SAM" id="MobiDB-lite"/>
    </source>
</evidence>
<organism evidence="2 3">
    <name type="scientific">Tropilaelaps mercedesae</name>
    <dbReference type="NCBI Taxonomy" id="418985"/>
    <lineage>
        <taxon>Eukaryota</taxon>
        <taxon>Metazoa</taxon>
        <taxon>Ecdysozoa</taxon>
        <taxon>Arthropoda</taxon>
        <taxon>Chelicerata</taxon>
        <taxon>Arachnida</taxon>
        <taxon>Acari</taxon>
        <taxon>Parasitiformes</taxon>
        <taxon>Mesostigmata</taxon>
        <taxon>Gamasina</taxon>
        <taxon>Dermanyssoidea</taxon>
        <taxon>Laelapidae</taxon>
        <taxon>Tropilaelaps</taxon>
    </lineage>
</organism>
<name>A0A1V9XA34_9ACAR</name>
<feature type="compositionally biased region" description="Polar residues" evidence="1">
    <location>
        <begin position="94"/>
        <end position="104"/>
    </location>
</feature>
<accession>A0A1V9XA34</accession>